<evidence type="ECO:0000256" key="4">
    <source>
        <dbReference type="ARBA" id="ARBA00022475"/>
    </source>
</evidence>
<keyword evidence="7 9" id="KW-0472">Membrane</keyword>
<accession>A0A9X1QPH0</accession>
<dbReference type="PANTHER" id="PTHR30477">
    <property type="entry name" value="ABC-TRANSPORTER METAL-BINDING PROTEIN"/>
    <property type="match status" value="1"/>
</dbReference>
<feature type="transmembrane region" description="Helical" evidence="9">
    <location>
        <begin position="143"/>
        <end position="162"/>
    </location>
</feature>
<comment type="caution">
    <text evidence="10">The sequence shown here is derived from an EMBL/GenBank/DDBJ whole genome shotgun (WGS) entry which is preliminary data.</text>
</comment>
<dbReference type="RefSeq" id="WP_236118224.1">
    <property type="nucleotide sequence ID" value="NZ_JAKGSI010000002.1"/>
</dbReference>
<dbReference type="Pfam" id="PF00950">
    <property type="entry name" value="ABC-3"/>
    <property type="match status" value="1"/>
</dbReference>
<sequence>MSHAMAVAFLAAVTSVVAAIPGVVLVLRRQSMLTDAISHAVLPGIVIAAMMTQSIDSPWLLVGATIAGVVVVMGTQWIKDSGLVAGDSATGLVFPPLFALGVILLTRNFRSSHLSEHSVLIGEFNYAVRQRVIIGTYDFGPRYAWILICIAIITMAVLLICYRPLLAISFDLDFARVSGVRVALINQIIMVLMCLVIVAAFHVAGSILVVALMIVPAACGSLLVRTVPRLIGVSVLIAVVGSQLGFWLGYHLDRPTSAMMAFVDGLIFVLVFVLTRVLHARRAWTMDESETAAASEASEPALPAAPR</sequence>
<keyword evidence="3 8" id="KW-0813">Transport</keyword>
<name>A0A9X1QPH0_9CORY</name>
<keyword evidence="6 9" id="KW-1133">Transmembrane helix</keyword>
<gene>
    <name evidence="10" type="ORF">L1O03_04390</name>
</gene>
<organism evidence="10 11">
    <name type="scientific">Corynebacterium uropygiale</name>
    <dbReference type="NCBI Taxonomy" id="1775911"/>
    <lineage>
        <taxon>Bacteria</taxon>
        <taxon>Bacillati</taxon>
        <taxon>Actinomycetota</taxon>
        <taxon>Actinomycetes</taxon>
        <taxon>Mycobacteriales</taxon>
        <taxon>Corynebacteriaceae</taxon>
        <taxon>Corynebacterium</taxon>
    </lineage>
</organism>
<keyword evidence="11" id="KW-1185">Reference proteome</keyword>
<evidence type="ECO:0000256" key="8">
    <source>
        <dbReference type="RuleBase" id="RU003943"/>
    </source>
</evidence>
<evidence type="ECO:0000256" key="5">
    <source>
        <dbReference type="ARBA" id="ARBA00022692"/>
    </source>
</evidence>
<dbReference type="Proteomes" id="UP001139336">
    <property type="component" value="Unassembled WGS sequence"/>
</dbReference>
<evidence type="ECO:0000313" key="11">
    <source>
        <dbReference type="Proteomes" id="UP001139336"/>
    </source>
</evidence>
<evidence type="ECO:0000256" key="6">
    <source>
        <dbReference type="ARBA" id="ARBA00022989"/>
    </source>
</evidence>
<evidence type="ECO:0000256" key="2">
    <source>
        <dbReference type="ARBA" id="ARBA00008034"/>
    </source>
</evidence>
<dbReference type="InterPro" id="IPR037294">
    <property type="entry name" value="ABC_BtuC-like"/>
</dbReference>
<comment type="similarity">
    <text evidence="2 8">Belongs to the ABC-3 integral membrane protein family.</text>
</comment>
<feature type="transmembrane region" description="Helical" evidence="9">
    <location>
        <begin position="231"/>
        <end position="252"/>
    </location>
</feature>
<evidence type="ECO:0000256" key="7">
    <source>
        <dbReference type="ARBA" id="ARBA00023136"/>
    </source>
</evidence>
<evidence type="ECO:0000256" key="9">
    <source>
        <dbReference type="SAM" id="Phobius"/>
    </source>
</evidence>
<dbReference type="SUPFAM" id="SSF81345">
    <property type="entry name" value="ABC transporter involved in vitamin B12 uptake, BtuC"/>
    <property type="match status" value="1"/>
</dbReference>
<dbReference type="GO" id="GO:0010043">
    <property type="term" value="P:response to zinc ion"/>
    <property type="evidence" value="ECO:0007669"/>
    <property type="project" value="TreeGrafter"/>
</dbReference>
<dbReference type="Gene3D" id="1.10.3470.10">
    <property type="entry name" value="ABC transporter involved in vitamin B12 uptake, BtuC"/>
    <property type="match status" value="1"/>
</dbReference>
<feature type="transmembrane region" description="Helical" evidence="9">
    <location>
        <begin position="90"/>
        <end position="109"/>
    </location>
</feature>
<evidence type="ECO:0000256" key="3">
    <source>
        <dbReference type="ARBA" id="ARBA00022448"/>
    </source>
</evidence>
<dbReference type="PANTHER" id="PTHR30477:SF8">
    <property type="entry name" value="METAL TRANSPORT SYSTEM MEMBRANE PROTEIN CT_070-RELATED"/>
    <property type="match status" value="1"/>
</dbReference>
<feature type="transmembrane region" description="Helical" evidence="9">
    <location>
        <begin position="183"/>
        <end position="201"/>
    </location>
</feature>
<protein>
    <submittedName>
        <fullName evidence="10">Metal ABC transporter permease</fullName>
    </submittedName>
</protein>
<proteinExistence type="inferred from homology"/>
<keyword evidence="5 8" id="KW-0812">Transmembrane</keyword>
<dbReference type="AlphaFoldDB" id="A0A9X1QPH0"/>
<evidence type="ECO:0000256" key="1">
    <source>
        <dbReference type="ARBA" id="ARBA00004651"/>
    </source>
</evidence>
<keyword evidence="4" id="KW-1003">Cell membrane</keyword>
<feature type="transmembrane region" description="Helical" evidence="9">
    <location>
        <begin position="6"/>
        <end position="27"/>
    </location>
</feature>
<dbReference type="InterPro" id="IPR001626">
    <property type="entry name" value="ABC_TroCD"/>
</dbReference>
<feature type="transmembrane region" description="Helical" evidence="9">
    <location>
        <begin position="258"/>
        <end position="278"/>
    </location>
</feature>
<dbReference type="EMBL" id="JAKGSI010000002">
    <property type="protein sequence ID" value="MCF4006421.1"/>
    <property type="molecule type" value="Genomic_DNA"/>
</dbReference>
<reference evidence="10" key="1">
    <citation type="submission" date="2022-01" db="EMBL/GenBank/DDBJ databases">
        <title>Corynebacterium sp. nov isolated from isolated from the feces of the greater white-fronted geese (Anser albifrons) at Poyang Lake, PR China.</title>
        <authorList>
            <person name="Liu Q."/>
        </authorList>
    </citation>
    <scope>NUCLEOTIDE SEQUENCE</scope>
    <source>
        <strain evidence="10">JCM 32435</strain>
    </source>
</reference>
<dbReference type="GO" id="GO:0055085">
    <property type="term" value="P:transmembrane transport"/>
    <property type="evidence" value="ECO:0007669"/>
    <property type="project" value="InterPro"/>
</dbReference>
<feature type="transmembrane region" description="Helical" evidence="9">
    <location>
        <begin position="59"/>
        <end position="78"/>
    </location>
</feature>
<comment type="subcellular location">
    <subcellularLocation>
        <location evidence="1 8">Cell membrane</location>
        <topology evidence="1 8">Multi-pass membrane protein</topology>
    </subcellularLocation>
</comment>
<dbReference type="GO" id="GO:0043190">
    <property type="term" value="C:ATP-binding cassette (ABC) transporter complex"/>
    <property type="evidence" value="ECO:0007669"/>
    <property type="project" value="InterPro"/>
</dbReference>
<evidence type="ECO:0000313" key="10">
    <source>
        <dbReference type="EMBL" id="MCF4006421.1"/>
    </source>
</evidence>